<dbReference type="OrthoDB" id="5876797at2759"/>
<dbReference type="EMBL" id="UYRR01032639">
    <property type="protein sequence ID" value="VDK56296.1"/>
    <property type="molecule type" value="Genomic_DNA"/>
</dbReference>
<feature type="region of interest" description="Disordered" evidence="1">
    <location>
        <begin position="17"/>
        <end position="65"/>
    </location>
</feature>
<name>A0A0M3K693_ANISI</name>
<evidence type="ECO:0000313" key="3">
    <source>
        <dbReference type="Proteomes" id="UP000267096"/>
    </source>
</evidence>
<dbReference type="Proteomes" id="UP000267096">
    <property type="component" value="Unassembled WGS sequence"/>
</dbReference>
<proteinExistence type="predicted"/>
<evidence type="ECO:0000313" key="2">
    <source>
        <dbReference type="EMBL" id="VDK56296.1"/>
    </source>
</evidence>
<dbReference type="AlphaFoldDB" id="A0A0M3K693"/>
<evidence type="ECO:0000313" key="4">
    <source>
        <dbReference type="WBParaSite" id="ASIM_0001648401-mRNA-1"/>
    </source>
</evidence>
<accession>A0A0M3K693</accession>
<organism evidence="4">
    <name type="scientific">Anisakis simplex</name>
    <name type="common">Herring worm</name>
    <dbReference type="NCBI Taxonomy" id="6269"/>
    <lineage>
        <taxon>Eukaryota</taxon>
        <taxon>Metazoa</taxon>
        <taxon>Ecdysozoa</taxon>
        <taxon>Nematoda</taxon>
        <taxon>Chromadorea</taxon>
        <taxon>Rhabditida</taxon>
        <taxon>Spirurina</taxon>
        <taxon>Ascaridomorpha</taxon>
        <taxon>Ascaridoidea</taxon>
        <taxon>Anisakidae</taxon>
        <taxon>Anisakis</taxon>
        <taxon>Anisakis simplex complex</taxon>
    </lineage>
</organism>
<reference evidence="2 3" key="2">
    <citation type="submission" date="2018-11" db="EMBL/GenBank/DDBJ databases">
        <authorList>
            <consortium name="Pathogen Informatics"/>
        </authorList>
    </citation>
    <scope>NUCLEOTIDE SEQUENCE [LARGE SCALE GENOMIC DNA]</scope>
</reference>
<keyword evidence="3" id="KW-1185">Reference proteome</keyword>
<sequence>MLQNHLDECIETVRAKSPEGLQRNGRLMENGQDEEESEATNNTSSQRTVIESPQIRGHHPNRISTVTTDSTVSSIEFDMRAGAMHPNEAECRKLKSLVQYQC</sequence>
<gene>
    <name evidence="2" type="ORF">ASIM_LOCUS15891</name>
</gene>
<reference evidence="4" key="1">
    <citation type="submission" date="2017-02" db="UniProtKB">
        <authorList>
            <consortium name="WormBaseParasite"/>
        </authorList>
    </citation>
    <scope>IDENTIFICATION</scope>
</reference>
<dbReference type="WBParaSite" id="ASIM_0001648401-mRNA-1">
    <property type="protein sequence ID" value="ASIM_0001648401-mRNA-1"/>
    <property type="gene ID" value="ASIM_0001648401"/>
</dbReference>
<protein>
    <submittedName>
        <fullName evidence="2 4">Uncharacterized protein</fullName>
    </submittedName>
</protein>
<evidence type="ECO:0000256" key="1">
    <source>
        <dbReference type="SAM" id="MobiDB-lite"/>
    </source>
</evidence>